<evidence type="ECO:0000313" key="10">
    <source>
        <dbReference type="EMBL" id="MXS25366.1"/>
    </source>
</evidence>
<dbReference type="InterPro" id="IPR023296">
    <property type="entry name" value="Glyco_hydro_beta-prop_sf"/>
</dbReference>
<dbReference type="PANTHER" id="PTHR43301:SF3">
    <property type="entry name" value="ARABINAN ENDO-1,5-ALPHA-L-ARABINOSIDASE A-RELATED"/>
    <property type="match status" value="1"/>
</dbReference>
<keyword evidence="3 7" id="KW-0378">Hydrolase</keyword>
<evidence type="ECO:0000256" key="8">
    <source>
        <dbReference type="SAM" id="SignalP"/>
    </source>
</evidence>
<accession>A0A6I4XFL7</accession>
<evidence type="ECO:0000313" key="11">
    <source>
        <dbReference type="Proteomes" id="UP000439965"/>
    </source>
</evidence>
<evidence type="ECO:0000259" key="9">
    <source>
        <dbReference type="Pfam" id="PF16369"/>
    </source>
</evidence>
<dbReference type="PANTHER" id="PTHR43301">
    <property type="entry name" value="ARABINAN ENDO-1,5-ALPHA-L-ARABINOSIDASE"/>
    <property type="match status" value="1"/>
</dbReference>
<evidence type="ECO:0000256" key="7">
    <source>
        <dbReference type="RuleBase" id="RU361187"/>
    </source>
</evidence>
<feature type="active site" description="Proton acceptor" evidence="5">
    <location>
        <position position="37"/>
    </location>
</feature>
<dbReference type="GO" id="GO:0005975">
    <property type="term" value="P:carbohydrate metabolic process"/>
    <property type="evidence" value="ECO:0007669"/>
    <property type="project" value="InterPro"/>
</dbReference>
<feature type="chain" id="PRO_5038819144" evidence="8">
    <location>
        <begin position="22"/>
        <end position="472"/>
    </location>
</feature>
<feature type="site" description="Important for catalytic activity, responsible for pKa modulation of the active site Glu and correct orientation of both the proton donor and substrate" evidence="6">
    <location>
        <position position="167"/>
    </location>
</feature>
<dbReference type="PROSITE" id="PS51257">
    <property type="entry name" value="PROKAR_LIPOPROTEIN"/>
    <property type="match status" value="1"/>
</dbReference>
<dbReference type="AlphaFoldDB" id="A0A6I4XFL7"/>
<feature type="domain" description="Extracellular endo-alpha-(1-&gt;5)-L-arabinanase C-terminal" evidence="9">
    <location>
        <begin position="361"/>
        <end position="466"/>
    </location>
</feature>
<evidence type="ECO:0000256" key="3">
    <source>
        <dbReference type="ARBA" id="ARBA00022801"/>
    </source>
</evidence>
<feature type="signal peptide" evidence="8">
    <location>
        <begin position="1"/>
        <end position="21"/>
    </location>
</feature>
<keyword evidence="8" id="KW-0732">Signal</keyword>
<evidence type="ECO:0000256" key="6">
    <source>
        <dbReference type="PIRSR" id="PIRSR606710-2"/>
    </source>
</evidence>
<name>A0A6I4XFL7_ENTGA</name>
<dbReference type="GO" id="GO:0004553">
    <property type="term" value="F:hydrolase activity, hydrolyzing O-glycosyl compounds"/>
    <property type="evidence" value="ECO:0007669"/>
    <property type="project" value="InterPro"/>
</dbReference>
<evidence type="ECO:0000256" key="2">
    <source>
        <dbReference type="ARBA" id="ARBA00009865"/>
    </source>
</evidence>
<dbReference type="RefSeq" id="WP_005470177.1">
    <property type="nucleotide sequence ID" value="NZ_JBAMHI010000010.1"/>
</dbReference>
<sequence length="472" mass="53398">MKRFFLAGVMLLLAGCQLKGAEQVIERPEYADVSVHDPSIIRDKDTYYIIGSHMQFAKSDDLIQWKQLSNSVADSSLFNNIREELADEFDYAQTDTLWASDIQQFKNGKYYLYYCFCQGSSPLSVLGVAISDSIEGPYQKVKSFLYSGTSPQFGKEYNAAVHPNVIDPHVFYDNEEKLWMVYGSYSGGIFILEMDDETGLPKEQNTYGKHLLGGNHSRIEAPYIQYNSETGYYYLFTSFGGLDANGGYNIRVARSKQPDGPYEDIQGNAMSEVKGKYGTQFDDTSIQSFGTKLIGNFLYEEDDGLTNAGYISPGHNSSYYDEKTGEYFLIFHTRFPNSGENHSVRVHQMYFTEDGWPVVSPLRYSNEKIADYSDDQISGEYRLIHFDKLITDDAKAPLKINLSKDKKVSGAVSGLWKLAEDNISKDSLLILDDIEYKGKFIFSWDENQGKQVMTFTGISEEGVPLFIVENEG</sequence>
<dbReference type="EMBL" id="WVTI01000003">
    <property type="protein sequence ID" value="MXS25366.1"/>
    <property type="molecule type" value="Genomic_DNA"/>
</dbReference>
<dbReference type="Gene3D" id="2.115.10.20">
    <property type="entry name" value="Glycosyl hydrolase domain, family 43"/>
    <property type="match status" value="1"/>
</dbReference>
<protein>
    <submittedName>
        <fullName evidence="10">Family 43 glycosylhydrolase</fullName>
    </submittedName>
</protein>
<organism evidence="10 11">
    <name type="scientific">Enterococcus gallinarum</name>
    <dbReference type="NCBI Taxonomy" id="1353"/>
    <lineage>
        <taxon>Bacteria</taxon>
        <taxon>Bacillati</taxon>
        <taxon>Bacillota</taxon>
        <taxon>Bacilli</taxon>
        <taxon>Lactobacillales</taxon>
        <taxon>Enterococcaceae</taxon>
        <taxon>Enterococcus</taxon>
    </lineage>
</organism>
<dbReference type="InterPro" id="IPR006710">
    <property type="entry name" value="Glyco_hydro_43"/>
</dbReference>
<evidence type="ECO:0000256" key="1">
    <source>
        <dbReference type="ARBA" id="ARBA00004834"/>
    </source>
</evidence>
<dbReference type="InterPro" id="IPR032291">
    <property type="entry name" value="Abn2_C"/>
</dbReference>
<comment type="pathway">
    <text evidence="1">Glycan metabolism; L-arabinan degradation.</text>
</comment>
<comment type="similarity">
    <text evidence="2 7">Belongs to the glycosyl hydrolase 43 family.</text>
</comment>
<dbReference type="SUPFAM" id="SSF75005">
    <property type="entry name" value="Arabinanase/levansucrase/invertase"/>
    <property type="match status" value="1"/>
</dbReference>
<gene>
    <name evidence="10" type="ORF">GTI89_04655</name>
</gene>
<dbReference type="InterPro" id="IPR050727">
    <property type="entry name" value="GH43_arabinanases"/>
</dbReference>
<evidence type="ECO:0000256" key="5">
    <source>
        <dbReference type="PIRSR" id="PIRSR606710-1"/>
    </source>
</evidence>
<proteinExistence type="inferred from homology"/>
<dbReference type="Pfam" id="PF04616">
    <property type="entry name" value="Glyco_hydro_43"/>
    <property type="match status" value="1"/>
</dbReference>
<dbReference type="Gene3D" id="2.40.128.10">
    <property type="match status" value="1"/>
</dbReference>
<dbReference type="Proteomes" id="UP000439965">
    <property type="component" value="Unassembled WGS sequence"/>
</dbReference>
<dbReference type="Pfam" id="PF16369">
    <property type="entry name" value="GH43_C"/>
    <property type="match status" value="1"/>
</dbReference>
<reference evidence="10 11" key="1">
    <citation type="submission" date="2019-04" db="EMBL/GenBank/DDBJ databases">
        <title>Step-wise assembly of the neonatal virome modulated by breast feeding.</title>
        <authorList>
            <person name="Liang G."/>
            <person name="Bushman F."/>
        </authorList>
    </citation>
    <scope>NUCLEOTIDE SEQUENCE [LARGE SCALE GENOMIC DNA]</scope>
    <source>
        <strain evidence="10 11">E3404</strain>
    </source>
</reference>
<comment type="caution">
    <text evidence="10">The sequence shown here is derived from an EMBL/GenBank/DDBJ whole genome shotgun (WGS) entry which is preliminary data.</text>
</comment>
<evidence type="ECO:0000256" key="4">
    <source>
        <dbReference type="ARBA" id="ARBA00023295"/>
    </source>
</evidence>
<feature type="active site" description="Proton donor" evidence="5">
    <location>
        <position position="220"/>
    </location>
</feature>
<keyword evidence="4 7" id="KW-0326">Glycosidase</keyword>